<name>A0A9D4GGL5_DREPO</name>
<dbReference type="EMBL" id="JAIWYP010000006">
    <property type="protein sequence ID" value="KAH3815053.1"/>
    <property type="molecule type" value="Genomic_DNA"/>
</dbReference>
<protein>
    <submittedName>
        <fullName evidence="1">Uncharacterized protein</fullName>
    </submittedName>
</protein>
<dbReference type="AlphaFoldDB" id="A0A9D4GGL5"/>
<dbReference type="Proteomes" id="UP000828390">
    <property type="component" value="Unassembled WGS sequence"/>
</dbReference>
<sequence length="51" mass="5747">MVAVPLMSKKNCHGGDGQTDLFVDKQFYQLSQNVQAQQSLKVLILLYDCET</sequence>
<evidence type="ECO:0000313" key="2">
    <source>
        <dbReference type="Proteomes" id="UP000828390"/>
    </source>
</evidence>
<gene>
    <name evidence="1" type="ORF">DPMN_143572</name>
</gene>
<accession>A0A9D4GGL5</accession>
<keyword evidence="2" id="KW-1185">Reference proteome</keyword>
<reference evidence="1" key="2">
    <citation type="submission" date="2020-11" db="EMBL/GenBank/DDBJ databases">
        <authorList>
            <person name="McCartney M.A."/>
            <person name="Auch B."/>
            <person name="Kono T."/>
            <person name="Mallez S."/>
            <person name="Becker A."/>
            <person name="Gohl D.M."/>
            <person name="Silverstein K.A.T."/>
            <person name="Koren S."/>
            <person name="Bechman K.B."/>
            <person name="Herman A."/>
            <person name="Abrahante J.E."/>
            <person name="Garbe J."/>
        </authorList>
    </citation>
    <scope>NUCLEOTIDE SEQUENCE</scope>
    <source>
        <strain evidence="1">Duluth1</strain>
        <tissue evidence="1">Whole animal</tissue>
    </source>
</reference>
<evidence type="ECO:0000313" key="1">
    <source>
        <dbReference type="EMBL" id="KAH3815053.1"/>
    </source>
</evidence>
<reference evidence="1" key="1">
    <citation type="journal article" date="2019" name="bioRxiv">
        <title>The Genome of the Zebra Mussel, Dreissena polymorpha: A Resource for Invasive Species Research.</title>
        <authorList>
            <person name="McCartney M.A."/>
            <person name="Auch B."/>
            <person name="Kono T."/>
            <person name="Mallez S."/>
            <person name="Zhang Y."/>
            <person name="Obille A."/>
            <person name="Becker A."/>
            <person name="Abrahante J.E."/>
            <person name="Garbe J."/>
            <person name="Badalamenti J.P."/>
            <person name="Herman A."/>
            <person name="Mangelson H."/>
            <person name="Liachko I."/>
            <person name="Sullivan S."/>
            <person name="Sone E.D."/>
            <person name="Koren S."/>
            <person name="Silverstein K.A.T."/>
            <person name="Beckman K.B."/>
            <person name="Gohl D.M."/>
        </authorList>
    </citation>
    <scope>NUCLEOTIDE SEQUENCE</scope>
    <source>
        <strain evidence="1">Duluth1</strain>
        <tissue evidence="1">Whole animal</tissue>
    </source>
</reference>
<comment type="caution">
    <text evidence="1">The sequence shown here is derived from an EMBL/GenBank/DDBJ whole genome shotgun (WGS) entry which is preliminary data.</text>
</comment>
<organism evidence="1 2">
    <name type="scientific">Dreissena polymorpha</name>
    <name type="common">Zebra mussel</name>
    <name type="synonym">Mytilus polymorpha</name>
    <dbReference type="NCBI Taxonomy" id="45954"/>
    <lineage>
        <taxon>Eukaryota</taxon>
        <taxon>Metazoa</taxon>
        <taxon>Spiralia</taxon>
        <taxon>Lophotrochozoa</taxon>
        <taxon>Mollusca</taxon>
        <taxon>Bivalvia</taxon>
        <taxon>Autobranchia</taxon>
        <taxon>Heteroconchia</taxon>
        <taxon>Euheterodonta</taxon>
        <taxon>Imparidentia</taxon>
        <taxon>Neoheterodontei</taxon>
        <taxon>Myida</taxon>
        <taxon>Dreissenoidea</taxon>
        <taxon>Dreissenidae</taxon>
        <taxon>Dreissena</taxon>
    </lineage>
</organism>
<proteinExistence type="predicted"/>